<dbReference type="OrthoDB" id="5099850at2759"/>
<name>A0A1B8ALP6_FUSPO</name>
<comment type="caution">
    <text evidence="2">The sequence shown here is derived from an EMBL/GenBank/DDBJ whole genome shotgun (WGS) entry which is preliminary data.</text>
</comment>
<sequence>MASDEKLNVRDQQEQTQPPTGESKESTSGPKSAYIFVPDAERVELRDREGHEMTNVTTTSDVGTSQWAAVTATGGVMGICKDAKSLPEMADRVRKENNCSEISYRIWAHDPELWDEFAKTATHKRVRTNTGLNKDGTPQGPVDWEEISRPKN</sequence>
<evidence type="ECO:0000313" key="2">
    <source>
        <dbReference type="EMBL" id="OBS21509.1"/>
    </source>
</evidence>
<evidence type="ECO:0000313" key="3">
    <source>
        <dbReference type="Proteomes" id="UP000091967"/>
    </source>
</evidence>
<feature type="region of interest" description="Disordered" evidence="1">
    <location>
        <begin position="1"/>
        <end position="33"/>
    </location>
</feature>
<organism evidence="2 3">
    <name type="scientific">Fusarium poae</name>
    <dbReference type="NCBI Taxonomy" id="36050"/>
    <lineage>
        <taxon>Eukaryota</taxon>
        <taxon>Fungi</taxon>
        <taxon>Dikarya</taxon>
        <taxon>Ascomycota</taxon>
        <taxon>Pezizomycotina</taxon>
        <taxon>Sordariomycetes</taxon>
        <taxon>Hypocreomycetidae</taxon>
        <taxon>Hypocreales</taxon>
        <taxon>Nectriaceae</taxon>
        <taxon>Fusarium</taxon>
    </lineage>
</organism>
<dbReference type="AlphaFoldDB" id="A0A1B8ALP6"/>
<feature type="region of interest" description="Disordered" evidence="1">
    <location>
        <begin position="128"/>
        <end position="152"/>
    </location>
</feature>
<evidence type="ECO:0000256" key="1">
    <source>
        <dbReference type="SAM" id="MobiDB-lite"/>
    </source>
</evidence>
<protein>
    <submittedName>
        <fullName evidence="2">Uncharacterized protein</fullName>
    </submittedName>
</protein>
<feature type="compositionally biased region" description="Polar residues" evidence="1">
    <location>
        <begin position="14"/>
        <end position="30"/>
    </location>
</feature>
<dbReference type="Proteomes" id="UP000091967">
    <property type="component" value="Unassembled WGS sequence"/>
</dbReference>
<feature type="compositionally biased region" description="Basic and acidic residues" evidence="1">
    <location>
        <begin position="1"/>
        <end position="13"/>
    </location>
</feature>
<gene>
    <name evidence="2" type="ORF">FPOA_07846</name>
</gene>
<accession>A0A1B8ALP6</accession>
<reference evidence="2 3" key="1">
    <citation type="submission" date="2016-06" db="EMBL/GenBank/DDBJ databases">
        <title>Living apart together: crosstalk between the core and supernumerary genomes in a fungal plant pathogen.</title>
        <authorList>
            <person name="Vanheule A."/>
            <person name="Audenaert K."/>
            <person name="Warris S."/>
            <person name="Van De Geest H."/>
            <person name="Schijlen E."/>
            <person name="Hofte M."/>
            <person name="De Saeger S."/>
            <person name="Haesaert G."/>
            <person name="Waalwijk C."/>
            <person name="Van Der Lee T."/>
        </authorList>
    </citation>
    <scope>NUCLEOTIDE SEQUENCE [LARGE SCALE GENOMIC DNA]</scope>
    <source>
        <strain evidence="2 3">2516</strain>
    </source>
</reference>
<dbReference type="EMBL" id="LYXU01000003">
    <property type="protein sequence ID" value="OBS21509.1"/>
    <property type="molecule type" value="Genomic_DNA"/>
</dbReference>
<proteinExistence type="predicted"/>
<keyword evidence="3" id="KW-1185">Reference proteome</keyword>